<evidence type="ECO:0000313" key="2">
    <source>
        <dbReference type="EMBL" id="SCL33866.1"/>
    </source>
</evidence>
<dbReference type="STRING" id="145854.GA0074692_3681"/>
<dbReference type="InterPro" id="IPR012296">
    <property type="entry name" value="Nuclease_put_TT1808"/>
</dbReference>
<proteinExistence type="predicted"/>
<dbReference type="GO" id="GO:0004519">
    <property type="term" value="F:endonuclease activity"/>
    <property type="evidence" value="ECO:0007669"/>
    <property type="project" value="UniProtKB-KW"/>
</dbReference>
<sequence length="205" mass="23101">MDAYGDGVPWKENPMTAAPILPERSEWTVDDLDGLPKDLPYELVNGRLILPSPTALHQDMCVRLLLALEADCPPEYFVSFDLSVRIDRRNEPRPDVVAIRREHADRSPVPVDGALLAVEVISPTSNFRDLYDKAKVYAHAGVSTYWVVDPLHERITLTEYTLGPRGEYDVVTHTDDVFVTERPWKVSVDLPALTARRRAVLERGA</sequence>
<dbReference type="InterPro" id="IPR011335">
    <property type="entry name" value="Restrct_endonuc-II-like"/>
</dbReference>
<dbReference type="AlphaFoldDB" id="A0A1C6SWB7"/>
<dbReference type="Gene3D" id="3.90.1570.10">
    <property type="entry name" value="tt1808, chain A"/>
    <property type="match status" value="1"/>
</dbReference>
<dbReference type="PANTHER" id="PTHR35400">
    <property type="entry name" value="SLR1083 PROTEIN"/>
    <property type="match status" value="1"/>
</dbReference>
<dbReference type="CDD" id="cd06260">
    <property type="entry name" value="DUF820-like"/>
    <property type="match status" value="1"/>
</dbReference>
<keyword evidence="2" id="KW-0255">Endonuclease</keyword>
<keyword evidence="2" id="KW-0540">Nuclease</keyword>
<keyword evidence="2" id="KW-0378">Hydrolase</keyword>
<dbReference type="Pfam" id="PF05685">
    <property type="entry name" value="Uma2"/>
    <property type="match status" value="1"/>
</dbReference>
<dbReference type="PANTHER" id="PTHR35400:SF3">
    <property type="entry name" value="SLL1072 PROTEIN"/>
    <property type="match status" value="1"/>
</dbReference>
<dbReference type="SUPFAM" id="SSF52980">
    <property type="entry name" value="Restriction endonuclease-like"/>
    <property type="match status" value="1"/>
</dbReference>
<evidence type="ECO:0000313" key="3">
    <source>
        <dbReference type="Proteomes" id="UP000198959"/>
    </source>
</evidence>
<evidence type="ECO:0000259" key="1">
    <source>
        <dbReference type="Pfam" id="PF05685"/>
    </source>
</evidence>
<name>A0A1C6SWB7_9ACTN</name>
<gene>
    <name evidence="2" type="ORF">GA0074692_3681</name>
</gene>
<dbReference type="InterPro" id="IPR008538">
    <property type="entry name" value="Uma2"/>
</dbReference>
<protein>
    <submittedName>
        <fullName evidence="2">Endonuclease, Uma2 family (Restriction endonuclease fold)</fullName>
    </submittedName>
</protein>
<keyword evidence="3" id="KW-1185">Reference proteome</keyword>
<organism evidence="2 3">
    <name type="scientific">Micromonospora pallida</name>
    <dbReference type="NCBI Taxonomy" id="145854"/>
    <lineage>
        <taxon>Bacteria</taxon>
        <taxon>Bacillati</taxon>
        <taxon>Actinomycetota</taxon>
        <taxon>Actinomycetes</taxon>
        <taxon>Micromonosporales</taxon>
        <taxon>Micromonosporaceae</taxon>
        <taxon>Micromonospora</taxon>
    </lineage>
</organism>
<dbReference type="Proteomes" id="UP000198959">
    <property type="component" value="Unassembled WGS sequence"/>
</dbReference>
<feature type="domain" description="Putative restriction endonuclease" evidence="1">
    <location>
        <begin position="36"/>
        <end position="173"/>
    </location>
</feature>
<accession>A0A1C6SWB7</accession>
<dbReference type="EMBL" id="FMHW01000002">
    <property type="protein sequence ID" value="SCL33866.1"/>
    <property type="molecule type" value="Genomic_DNA"/>
</dbReference>
<reference evidence="3" key="1">
    <citation type="submission" date="2016-06" db="EMBL/GenBank/DDBJ databases">
        <authorList>
            <person name="Varghese N."/>
            <person name="Submissions Spin"/>
        </authorList>
    </citation>
    <scope>NUCLEOTIDE SEQUENCE [LARGE SCALE GENOMIC DNA]</scope>
    <source>
        <strain evidence="3">DSM 43817</strain>
    </source>
</reference>